<evidence type="ECO:0000256" key="3">
    <source>
        <dbReference type="ARBA" id="ARBA00022475"/>
    </source>
</evidence>
<protein>
    <submittedName>
        <fullName evidence="8">Cytochrome bd-I ubiquinol oxidase subunit 2</fullName>
        <ecNumber evidence="8">1.10.3.14</ecNumber>
    </submittedName>
</protein>
<feature type="transmembrane region" description="Helical" evidence="7">
    <location>
        <begin position="84"/>
        <end position="101"/>
    </location>
</feature>
<evidence type="ECO:0000256" key="6">
    <source>
        <dbReference type="ARBA" id="ARBA00023136"/>
    </source>
</evidence>
<keyword evidence="8" id="KW-0560">Oxidoreductase</keyword>
<dbReference type="EC" id="1.10.3.14" evidence="8"/>
<dbReference type="GO" id="GO:0019646">
    <property type="term" value="P:aerobic electron transport chain"/>
    <property type="evidence" value="ECO:0007669"/>
    <property type="project" value="TreeGrafter"/>
</dbReference>
<evidence type="ECO:0000313" key="9">
    <source>
        <dbReference type="Proteomes" id="UP000434580"/>
    </source>
</evidence>
<feature type="transmembrane region" description="Helical" evidence="7">
    <location>
        <begin position="215"/>
        <end position="240"/>
    </location>
</feature>
<dbReference type="GO" id="GO:0009055">
    <property type="term" value="F:electron transfer activity"/>
    <property type="evidence" value="ECO:0007669"/>
    <property type="project" value="TreeGrafter"/>
</dbReference>
<dbReference type="PANTHER" id="PTHR43141:SF2">
    <property type="entry name" value="BLR3729 PROTEIN"/>
    <property type="match status" value="1"/>
</dbReference>
<feature type="transmembrane region" description="Helical" evidence="7">
    <location>
        <begin position="299"/>
        <end position="322"/>
    </location>
</feature>
<proteinExistence type="inferred from homology"/>
<dbReference type="InterPro" id="IPR003317">
    <property type="entry name" value="Cyt-d_oxidase_su2"/>
</dbReference>
<feature type="transmembrane region" description="Helical" evidence="7">
    <location>
        <begin position="146"/>
        <end position="172"/>
    </location>
</feature>
<dbReference type="OrthoDB" id="9776710at2"/>
<dbReference type="Pfam" id="PF02322">
    <property type="entry name" value="Cyt_bd_oxida_II"/>
    <property type="match status" value="1"/>
</dbReference>
<dbReference type="EMBL" id="CACSII010000006">
    <property type="protein sequence ID" value="CAA0098323.1"/>
    <property type="molecule type" value="Genomic_DNA"/>
</dbReference>
<keyword evidence="6 7" id="KW-0472">Membrane</keyword>
<keyword evidence="5 7" id="KW-1133">Transmembrane helix</keyword>
<dbReference type="AlphaFoldDB" id="A0A5S9P596"/>
<feature type="transmembrane region" description="Helical" evidence="7">
    <location>
        <begin position="252"/>
        <end position="279"/>
    </location>
</feature>
<evidence type="ECO:0000313" key="8">
    <source>
        <dbReference type="EMBL" id="CAA0098323.1"/>
    </source>
</evidence>
<dbReference type="NCBIfam" id="TIGR00203">
    <property type="entry name" value="cydB"/>
    <property type="match status" value="1"/>
</dbReference>
<feature type="transmembrane region" description="Helical" evidence="7">
    <location>
        <begin position="122"/>
        <end position="140"/>
    </location>
</feature>
<dbReference type="Proteomes" id="UP000434580">
    <property type="component" value="Unassembled WGS sequence"/>
</dbReference>
<dbReference type="GO" id="GO:0005886">
    <property type="term" value="C:plasma membrane"/>
    <property type="evidence" value="ECO:0007669"/>
    <property type="project" value="UniProtKB-SubCell"/>
</dbReference>
<feature type="transmembrane region" description="Helical" evidence="7">
    <location>
        <begin position="192"/>
        <end position="209"/>
    </location>
</feature>
<evidence type="ECO:0000256" key="5">
    <source>
        <dbReference type="ARBA" id="ARBA00022989"/>
    </source>
</evidence>
<dbReference type="GO" id="GO:0070069">
    <property type="term" value="C:cytochrome complex"/>
    <property type="evidence" value="ECO:0007669"/>
    <property type="project" value="TreeGrafter"/>
</dbReference>
<comment type="subcellular location">
    <subcellularLocation>
        <location evidence="1">Cell membrane</location>
        <topology evidence="1">Multi-pass membrane protein</topology>
    </subcellularLocation>
</comment>
<organism evidence="8 9">
    <name type="scientific">BD1-7 clade bacterium</name>
    <dbReference type="NCBI Taxonomy" id="2029982"/>
    <lineage>
        <taxon>Bacteria</taxon>
        <taxon>Pseudomonadati</taxon>
        <taxon>Pseudomonadota</taxon>
        <taxon>Gammaproteobacteria</taxon>
        <taxon>Cellvibrionales</taxon>
        <taxon>Spongiibacteraceae</taxon>
        <taxon>BD1-7 clade</taxon>
    </lineage>
</organism>
<evidence type="ECO:0000256" key="1">
    <source>
        <dbReference type="ARBA" id="ARBA00004651"/>
    </source>
</evidence>
<sequence>MSEAEYLPIIFAGLMALAVIVYAILDGYDLGVGILFPLDDTHQRDVMIASIGPFWDANETWLVLGIGILLIAFPEVYNTVFHHLYLPTAIMLTGLIARGVAFDFRSKSASRYHYGWDKVFKIASIVTSVAQGYMLGMYVAGFEQTTAAYCFAILSGFGVACAYSYIGACWLVMKTEGELQKRAANWARKAGYATALGVVAVSLFNPWVNAEVYNFWFSMPAALLLLMIPLICAVMFVINDRLLKQIPLPNDFACWVPFTCAIVIFLCSAQALAVGFYPYLIPGKVTIFQAASAPESLRFVLYGAVIVVPVILIYTFFVYWVFWGKATKLKYY</sequence>
<accession>A0A5S9P596</accession>
<comment type="similarity">
    <text evidence="2">Belongs to the cytochrome ubiquinol oxidase subunit 2 family.</text>
</comment>
<name>A0A5S9P596_9GAMM</name>
<keyword evidence="4 7" id="KW-0812">Transmembrane</keyword>
<dbReference type="PANTHER" id="PTHR43141">
    <property type="entry name" value="CYTOCHROME BD2 SUBUNIT II"/>
    <property type="match status" value="1"/>
</dbReference>
<keyword evidence="3" id="KW-1003">Cell membrane</keyword>
<evidence type="ECO:0000256" key="7">
    <source>
        <dbReference type="SAM" id="Phobius"/>
    </source>
</evidence>
<reference evidence="8 9" key="1">
    <citation type="submission" date="2019-11" db="EMBL/GenBank/DDBJ databases">
        <authorList>
            <person name="Holert J."/>
        </authorList>
    </citation>
    <scope>NUCLEOTIDE SEQUENCE [LARGE SCALE GENOMIC DNA]</scope>
    <source>
        <strain evidence="8">BC5_2</strain>
    </source>
</reference>
<gene>
    <name evidence="8" type="primary">cydB</name>
    <name evidence="8" type="ORF">DPBNPPHM_03618</name>
</gene>
<feature type="transmembrane region" description="Helical" evidence="7">
    <location>
        <begin position="6"/>
        <end position="25"/>
    </location>
</feature>
<evidence type="ECO:0000256" key="4">
    <source>
        <dbReference type="ARBA" id="ARBA00022692"/>
    </source>
</evidence>
<evidence type="ECO:0000256" key="2">
    <source>
        <dbReference type="ARBA" id="ARBA00007543"/>
    </source>
</evidence>
<dbReference type="GO" id="GO:0016682">
    <property type="term" value="F:oxidoreductase activity, acting on diphenols and related substances as donors, oxygen as acceptor"/>
    <property type="evidence" value="ECO:0007669"/>
    <property type="project" value="TreeGrafter"/>
</dbReference>